<evidence type="ECO:0000256" key="1">
    <source>
        <dbReference type="SAM" id="MobiDB-lite"/>
    </source>
</evidence>
<dbReference type="InterPro" id="IPR025668">
    <property type="entry name" value="Tnp_DDE_dom"/>
</dbReference>
<comment type="caution">
    <text evidence="3">The sequence shown here is derived from an EMBL/GenBank/DDBJ whole genome shotgun (WGS) entry which is preliminary data.</text>
</comment>
<dbReference type="RefSeq" id="WP_209375206.1">
    <property type="nucleotide sequence ID" value="NZ_JAGIZA010000010.1"/>
</dbReference>
<dbReference type="EMBL" id="JAGIZA010000010">
    <property type="protein sequence ID" value="MBP0494470.1"/>
    <property type="molecule type" value="Genomic_DNA"/>
</dbReference>
<feature type="domain" description="Transposase DDE" evidence="2">
    <location>
        <begin position="51"/>
        <end position="123"/>
    </location>
</feature>
<gene>
    <name evidence="3" type="ORF">J5Y10_16925</name>
</gene>
<name>A0A940S713_9PROT</name>
<feature type="compositionally biased region" description="Low complexity" evidence="1">
    <location>
        <begin position="127"/>
        <end position="138"/>
    </location>
</feature>
<dbReference type="Pfam" id="PF13737">
    <property type="entry name" value="DDE_Tnp_1_5"/>
    <property type="match status" value="1"/>
</dbReference>
<sequence length="176" mass="18913">MQRIVTVTSSLLLVLMLVARIFIQIPPEKWDNSALLHKAAGSPGYAMAGHASEGTGRRGRSRVYTDAAIQTVLTLKVLYQLLLRAAPEPGGRLAGLDWKAPHDSNLSRRQNDLTVEVSYCARAAPCTSSSHASSASRPAAPPVRLPRFRSAAPSSTPSTPLIRPTPSLQPDQPIKD</sequence>
<dbReference type="Proteomes" id="UP000677537">
    <property type="component" value="Unassembled WGS sequence"/>
</dbReference>
<proteinExistence type="predicted"/>
<evidence type="ECO:0000313" key="4">
    <source>
        <dbReference type="Proteomes" id="UP000677537"/>
    </source>
</evidence>
<dbReference type="AlphaFoldDB" id="A0A940S713"/>
<evidence type="ECO:0000313" key="3">
    <source>
        <dbReference type="EMBL" id="MBP0494470.1"/>
    </source>
</evidence>
<protein>
    <submittedName>
        <fullName evidence="3">Transposase</fullName>
    </submittedName>
</protein>
<reference evidence="3" key="1">
    <citation type="submission" date="2021-03" db="EMBL/GenBank/DDBJ databases">
        <authorList>
            <person name="So Y."/>
        </authorList>
    </citation>
    <scope>NUCLEOTIDE SEQUENCE</scope>
    <source>
        <strain evidence="3">SG15</strain>
    </source>
</reference>
<evidence type="ECO:0000259" key="2">
    <source>
        <dbReference type="Pfam" id="PF13737"/>
    </source>
</evidence>
<feature type="compositionally biased region" description="Low complexity" evidence="1">
    <location>
        <begin position="150"/>
        <end position="160"/>
    </location>
</feature>
<organism evidence="3 4">
    <name type="scientific">Roseomonas indoligenes</name>
    <dbReference type="NCBI Taxonomy" id="2820811"/>
    <lineage>
        <taxon>Bacteria</taxon>
        <taxon>Pseudomonadati</taxon>
        <taxon>Pseudomonadota</taxon>
        <taxon>Alphaproteobacteria</taxon>
        <taxon>Acetobacterales</taxon>
        <taxon>Roseomonadaceae</taxon>
        <taxon>Roseomonas</taxon>
    </lineage>
</organism>
<feature type="region of interest" description="Disordered" evidence="1">
    <location>
        <begin position="127"/>
        <end position="176"/>
    </location>
</feature>
<accession>A0A940S713</accession>
<keyword evidence="4" id="KW-1185">Reference proteome</keyword>